<dbReference type="EMBL" id="VMNF01000014">
    <property type="protein sequence ID" value="TXB97711.1"/>
    <property type="molecule type" value="Genomic_DNA"/>
</dbReference>
<dbReference type="InterPro" id="IPR036964">
    <property type="entry name" value="RASGEF_cat_dom_sf"/>
</dbReference>
<protein>
    <recommendedName>
        <fullName evidence="1">Ras-GEF domain-containing protein</fullName>
    </recommendedName>
</protein>
<evidence type="ECO:0000313" key="3">
    <source>
        <dbReference type="Proteomes" id="UP000321331"/>
    </source>
</evidence>
<proteinExistence type="predicted"/>
<dbReference type="GO" id="GO:0005085">
    <property type="term" value="F:guanyl-nucleotide exchange factor activity"/>
    <property type="evidence" value="ECO:0007669"/>
    <property type="project" value="InterPro"/>
</dbReference>
<dbReference type="Proteomes" id="UP000321331">
    <property type="component" value="Unassembled WGS sequence"/>
</dbReference>
<reference evidence="2 3" key="1">
    <citation type="submission" date="2019-07" db="EMBL/GenBank/DDBJ databases">
        <title>The First High-Quality Draft Genome Sequence of the Causal Agent of the Current Panama Disease Epidemic.</title>
        <authorList>
            <person name="Warmington R.J."/>
            <person name="Kay W."/>
            <person name="Jeffries A."/>
            <person name="Bebber D."/>
            <person name="Moore K."/>
            <person name="Studholme D.J."/>
        </authorList>
    </citation>
    <scope>NUCLEOTIDE SEQUENCE [LARGE SCALE GENOMIC DNA]</scope>
    <source>
        <strain evidence="2 3">TR4</strain>
    </source>
</reference>
<dbReference type="InterPro" id="IPR001895">
    <property type="entry name" value="RASGEF_cat_dom"/>
</dbReference>
<dbReference type="GO" id="GO:0007264">
    <property type="term" value="P:small GTPase-mediated signal transduction"/>
    <property type="evidence" value="ECO:0007669"/>
    <property type="project" value="InterPro"/>
</dbReference>
<dbReference type="Gene3D" id="1.10.840.10">
    <property type="entry name" value="Ras guanine-nucleotide exchange factors catalytic domain"/>
    <property type="match status" value="1"/>
</dbReference>
<organism evidence="2 3">
    <name type="scientific">Fusarium oxysporum f. sp. cubense</name>
    <dbReference type="NCBI Taxonomy" id="61366"/>
    <lineage>
        <taxon>Eukaryota</taxon>
        <taxon>Fungi</taxon>
        <taxon>Dikarya</taxon>
        <taxon>Ascomycota</taxon>
        <taxon>Pezizomycotina</taxon>
        <taxon>Sordariomycetes</taxon>
        <taxon>Hypocreomycetidae</taxon>
        <taxon>Hypocreales</taxon>
        <taxon>Nectriaceae</taxon>
        <taxon>Fusarium</taxon>
        <taxon>Fusarium oxysporum species complex</taxon>
    </lineage>
</organism>
<dbReference type="Pfam" id="PF00617">
    <property type="entry name" value="RasGEF"/>
    <property type="match status" value="1"/>
</dbReference>
<evidence type="ECO:0000259" key="1">
    <source>
        <dbReference type="Pfam" id="PF00617"/>
    </source>
</evidence>
<gene>
    <name evidence="2" type="ORF">FocTR4_00011121</name>
</gene>
<dbReference type="InterPro" id="IPR023578">
    <property type="entry name" value="Ras_GEF_dom_sf"/>
</dbReference>
<accession>A0A5C6SGE7</accession>
<feature type="domain" description="Ras-GEF" evidence="1">
    <location>
        <begin position="32"/>
        <end position="88"/>
    </location>
</feature>
<dbReference type="AlphaFoldDB" id="A0A5C6SGE7"/>
<evidence type="ECO:0000313" key="2">
    <source>
        <dbReference type="EMBL" id="TXB97711.1"/>
    </source>
</evidence>
<feature type="non-terminal residue" evidence="2">
    <location>
        <position position="105"/>
    </location>
</feature>
<comment type="caution">
    <text evidence="2">The sequence shown here is derived from an EMBL/GenBank/DDBJ whole genome shotgun (WGS) entry which is preliminary data.</text>
</comment>
<name>A0A5C6SGE7_FUSOC</name>
<dbReference type="SUPFAM" id="SSF48366">
    <property type="entry name" value="Ras GEF"/>
    <property type="match status" value="1"/>
</dbReference>
<sequence>MQVFCAIQPKEPLGGRRLSSDHATSFPAGMLDGLVALTSGLDNTSVSRLEQPYDALSLQAKESLHSLERTVGLSENRKALRASILSSWPPFPRVISERPRLHRGE</sequence>